<dbReference type="EMBL" id="JADBJN010000003">
    <property type="protein sequence ID" value="KAG5673065.1"/>
    <property type="molecule type" value="Genomic_DNA"/>
</dbReference>
<feature type="transmembrane region" description="Helical" evidence="5">
    <location>
        <begin position="383"/>
        <end position="401"/>
    </location>
</feature>
<feature type="transmembrane region" description="Helical" evidence="5">
    <location>
        <begin position="413"/>
        <end position="431"/>
    </location>
</feature>
<evidence type="ECO:0000256" key="4">
    <source>
        <dbReference type="ARBA" id="ARBA00023136"/>
    </source>
</evidence>
<feature type="transmembrane region" description="Helical" evidence="5">
    <location>
        <begin position="163"/>
        <end position="184"/>
    </location>
</feature>
<protein>
    <recommendedName>
        <fullName evidence="6">SLC26A/SulP transporter domain-containing protein</fullName>
    </recommendedName>
</protein>
<comment type="caution">
    <text evidence="7">The sequence shown here is derived from an EMBL/GenBank/DDBJ whole genome shotgun (WGS) entry which is preliminary data.</text>
</comment>
<dbReference type="GO" id="GO:0055085">
    <property type="term" value="P:transmembrane transport"/>
    <property type="evidence" value="ECO:0007669"/>
    <property type="project" value="InterPro"/>
</dbReference>
<reference evidence="7" key="1">
    <citation type="submission" date="2021-03" db="EMBL/GenBank/DDBJ databases">
        <title>Chromosome level genome of the anhydrobiotic midge Polypedilum vanderplanki.</title>
        <authorList>
            <person name="Yoshida Y."/>
            <person name="Kikawada T."/>
            <person name="Gusev O."/>
        </authorList>
    </citation>
    <scope>NUCLEOTIDE SEQUENCE</scope>
    <source>
        <strain evidence="7">NIAS01</strain>
        <tissue evidence="7">Whole body or cell culture</tissue>
    </source>
</reference>
<dbReference type="GO" id="GO:0016020">
    <property type="term" value="C:membrane"/>
    <property type="evidence" value="ECO:0007669"/>
    <property type="project" value="UniProtKB-SubCell"/>
</dbReference>
<dbReference type="InterPro" id="IPR011547">
    <property type="entry name" value="SLC26A/SulP_dom"/>
</dbReference>
<name>A0A9J6BT48_POLVA</name>
<evidence type="ECO:0000256" key="1">
    <source>
        <dbReference type="ARBA" id="ARBA00004141"/>
    </source>
</evidence>
<proteinExistence type="predicted"/>
<organism evidence="7 8">
    <name type="scientific">Polypedilum vanderplanki</name>
    <name type="common">Sleeping chironomid midge</name>
    <dbReference type="NCBI Taxonomy" id="319348"/>
    <lineage>
        <taxon>Eukaryota</taxon>
        <taxon>Metazoa</taxon>
        <taxon>Ecdysozoa</taxon>
        <taxon>Arthropoda</taxon>
        <taxon>Hexapoda</taxon>
        <taxon>Insecta</taxon>
        <taxon>Pterygota</taxon>
        <taxon>Neoptera</taxon>
        <taxon>Endopterygota</taxon>
        <taxon>Diptera</taxon>
        <taxon>Nematocera</taxon>
        <taxon>Chironomoidea</taxon>
        <taxon>Chironomidae</taxon>
        <taxon>Chironominae</taxon>
        <taxon>Polypedilum</taxon>
        <taxon>Polypedilum</taxon>
    </lineage>
</organism>
<keyword evidence="4 5" id="KW-0472">Membrane</keyword>
<dbReference type="AlphaFoldDB" id="A0A9J6BT48"/>
<dbReference type="OrthoDB" id="288203at2759"/>
<feature type="transmembrane region" description="Helical" evidence="5">
    <location>
        <begin position="66"/>
        <end position="91"/>
    </location>
</feature>
<feature type="transmembrane region" description="Helical" evidence="5">
    <location>
        <begin position="247"/>
        <end position="271"/>
    </location>
</feature>
<accession>A0A9J6BT48</accession>
<evidence type="ECO:0000256" key="5">
    <source>
        <dbReference type="SAM" id="Phobius"/>
    </source>
</evidence>
<keyword evidence="3 5" id="KW-1133">Transmembrane helix</keyword>
<dbReference type="PANTHER" id="PTHR11814">
    <property type="entry name" value="SULFATE TRANSPORTER"/>
    <property type="match status" value="1"/>
</dbReference>
<comment type="subcellular location">
    <subcellularLocation>
        <location evidence="1">Membrane</location>
        <topology evidence="1">Multi-pass membrane protein</topology>
    </subcellularLocation>
</comment>
<evidence type="ECO:0000313" key="8">
    <source>
        <dbReference type="Proteomes" id="UP001107558"/>
    </source>
</evidence>
<keyword evidence="8" id="KW-1185">Reference proteome</keyword>
<dbReference type="InterPro" id="IPR001902">
    <property type="entry name" value="SLC26A/SulP_fam"/>
</dbReference>
<evidence type="ECO:0000256" key="2">
    <source>
        <dbReference type="ARBA" id="ARBA00022692"/>
    </source>
</evidence>
<feature type="transmembrane region" description="Helical" evidence="5">
    <location>
        <begin position="443"/>
        <end position="469"/>
    </location>
</feature>
<sequence length="524" mass="57682">MSERIEQNGTNIFKNDVANINDPYQEPFPNIIECLSKATSECCSQKTLKKRLPIIQWLPHYDKSTFLFDLVAGISVALTLIPQGIAFAIIAGISPHYGLYSCFMGSFCYAILGSCKDVTVGPTAIMALLTFSPVHQFNADFAFLGTFLTGCIIFIFGALNLGFLIQFISMPIISGFVTAGVITIGSSQVKLLLGIKSGASGDFLTSCLTIYKHIDEIRYMDTILGLTSLVLLFVLKQPTCLSRWPNVVKYLTISRNALVVILGIIVSYLFYMNDMHPFELAGAIAEGIPEFQLPPFETEINGQQYKFFDMVQGLGLWLFMSPLVSIIESIAISKTFSKGKVVDVTQEIMALGLCNVASSFFRSLPLSGALLRSAINHNSGVKTTFGGVITGCIVLLALSVLSKAFYFIPKTSLGAVMISAVFSMLNIPEIIEIYKTKRVDILPFLSTFLISLFFGLEYGILIGILINILMTLYSASRPNIDFEVEKIDNNDVLIITPDRSVNYSSAEYFKSAVNRKSDNEIPRC</sequence>
<feature type="transmembrane region" description="Helical" evidence="5">
    <location>
        <begin position="217"/>
        <end position="235"/>
    </location>
</feature>
<dbReference type="Proteomes" id="UP001107558">
    <property type="component" value="Chromosome 3"/>
</dbReference>
<evidence type="ECO:0000256" key="3">
    <source>
        <dbReference type="ARBA" id="ARBA00022989"/>
    </source>
</evidence>
<evidence type="ECO:0000313" key="7">
    <source>
        <dbReference type="EMBL" id="KAG5673065.1"/>
    </source>
</evidence>
<feature type="domain" description="SLC26A/SulP transporter" evidence="6">
    <location>
        <begin position="66"/>
        <end position="445"/>
    </location>
</feature>
<keyword evidence="2 5" id="KW-0812">Transmembrane</keyword>
<feature type="transmembrane region" description="Helical" evidence="5">
    <location>
        <begin position="348"/>
        <end position="371"/>
    </location>
</feature>
<feature type="transmembrane region" description="Helical" evidence="5">
    <location>
        <begin position="137"/>
        <end position="157"/>
    </location>
</feature>
<feature type="transmembrane region" description="Helical" evidence="5">
    <location>
        <begin position="314"/>
        <end position="336"/>
    </location>
</feature>
<evidence type="ECO:0000259" key="6">
    <source>
        <dbReference type="Pfam" id="PF00916"/>
    </source>
</evidence>
<dbReference type="Pfam" id="PF00916">
    <property type="entry name" value="Sulfate_transp"/>
    <property type="match status" value="1"/>
</dbReference>
<gene>
    <name evidence="7" type="ORF">PVAND_003140</name>
</gene>